<protein>
    <submittedName>
        <fullName evidence="2">9395_t:CDS:1</fullName>
    </submittedName>
</protein>
<gene>
    <name evidence="2" type="ORF">POCULU_LOCUS8148</name>
</gene>
<feature type="compositionally biased region" description="Polar residues" evidence="1">
    <location>
        <begin position="115"/>
        <end position="129"/>
    </location>
</feature>
<keyword evidence="3" id="KW-1185">Reference proteome</keyword>
<dbReference type="Proteomes" id="UP000789572">
    <property type="component" value="Unassembled WGS sequence"/>
</dbReference>
<evidence type="ECO:0000256" key="1">
    <source>
        <dbReference type="SAM" id="MobiDB-lite"/>
    </source>
</evidence>
<reference evidence="2" key="1">
    <citation type="submission" date="2021-06" db="EMBL/GenBank/DDBJ databases">
        <authorList>
            <person name="Kallberg Y."/>
            <person name="Tangrot J."/>
            <person name="Rosling A."/>
        </authorList>
    </citation>
    <scope>NUCLEOTIDE SEQUENCE</scope>
    <source>
        <strain evidence="2">IA702</strain>
    </source>
</reference>
<evidence type="ECO:0000313" key="3">
    <source>
        <dbReference type="Proteomes" id="UP000789572"/>
    </source>
</evidence>
<dbReference type="EMBL" id="CAJVPJ010002194">
    <property type="protein sequence ID" value="CAG8615254.1"/>
    <property type="molecule type" value="Genomic_DNA"/>
</dbReference>
<feature type="region of interest" description="Disordered" evidence="1">
    <location>
        <begin position="87"/>
        <end position="129"/>
    </location>
</feature>
<comment type="caution">
    <text evidence="2">The sequence shown here is derived from an EMBL/GenBank/DDBJ whole genome shotgun (WGS) entry which is preliminary data.</text>
</comment>
<name>A0A9N9CX68_9GLOM</name>
<organism evidence="2 3">
    <name type="scientific">Paraglomus occultum</name>
    <dbReference type="NCBI Taxonomy" id="144539"/>
    <lineage>
        <taxon>Eukaryota</taxon>
        <taxon>Fungi</taxon>
        <taxon>Fungi incertae sedis</taxon>
        <taxon>Mucoromycota</taxon>
        <taxon>Glomeromycotina</taxon>
        <taxon>Glomeromycetes</taxon>
        <taxon>Paraglomerales</taxon>
        <taxon>Paraglomeraceae</taxon>
        <taxon>Paraglomus</taxon>
    </lineage>
</organism>
<dbReference type="AlphaFoldDB" id="A0A9N9CX68"/>
<feature type="non-terminal residue" evidence="2">
    <location>
        <position position="129"/>
    </location>
</feature>
<accession>A0A9N9CX68</accession>
<proteinExistence type="predicted"/>
<sequence length="129" mass="14980">MSQQPFWTDEIWNQQKESGQQQPTQQEYIDYDGSNKYLYQSVLQAGQPPQQYLPPQLPADALTFGGLPTQPLSYIIMDTNLAAHERLGTGSIQQHDNTRSTRQTLPTHRQKRQQRQLSQYPYSRQPMQS</sequence>
<feature type="region of interest" description="Disordered" evidence="1">
    <location>
        <begin position="1"/>
        <end position="25"/>
    </location>
</feature>
<feature type="compositionally biased region" description="Polar residues" evidence="1">
    <location>
        <begin position="90"/>
        <end position="107"/>
    </location>
</feature>
<evidence type="ECO:0000313" key="2">
    <source>
        <dbReference type="EMBL" id="CAG8615254.1"/>
    </source>
</evidence>